<feature type="transmembrane region" description="Helical" evidence="2">
    <location>
        <begin position="94"/>
        <end position="115"/>
    </location>
</feature>
<accession>A0A1I2NY03</accession>
<feature type="transmembrane region" description="Helical" evidence="2">
    <location>
        <begin position="46"/>
        <end position="65"/>
    </location>
</feature>
<evidence type="ECO:0000256" key="1">
    <source>
        <dbReference type="SAM" id="MobiDB-lite"/>
    </source>
</evidence>
<keyword evidence="2" id="KW-0472">Membrane</keyword>
<dbReference type="Pfam" id="PF24334">
    <property type="entry name" value="DUF7502"/>
    <property type="match status" value="1"/>
</dbReference>
<keyword evidence="2" id="KW-1133">Transmembrane helix</keyword>
<proteinExistence type="predicted"/>
<name>A0A1I2NY03_9EURY</name>
<evidence type="ECO:0000256" key="2">
    <source>
        <dbReference type="SAM" id="Phobius"/>
    </source>
</evidence>
<dbReference type="STRING" id="553467.SAMN04488063_1381"/>
<reference evidence="4" key="1">
    <citation type="submission" date="2016-10" db="EMBL/GenBank/DDBJ databases">
        <authorList>
            <person name="Varghese N."/>
            <person name="Submissions S."/>
        </authorList>
    </citation>
    <scope>NUCLEOTIDE SEQUENCE [LARGE SCALE GENOMIC DNA]</scope>
    <source>
        <strain evidence="4">CGMCC 1.7739</strain>
    </source>
</reference>
<feature type="region of interest" description="Disordered" evidence="1">
    <location>
        <begin position="221"/>
        <end position="249"/>
    </location>
</feature>
<protein>
    <submittedName>
        <fullName evidence="3">Uncharacterized protein</fullName>
    </submittedName>
</protein>
<dbReference type="InterPro" id="IPR055925">
    <property type="entry name" value="DUF7502"/>
</dbReference>
<dbReference type="EMBL" id="FOOQ01000001">
    <property type="protein sequence ID" value="SFG08694.1"/>
    <property type="molecule type" value="Genomic_DNA"/>
</dbReference>
<feature type="compositionally biased region" description="Basic and acidic residues" evidence="1">
    <location>
        <begin position="1"/>
        <end position="12"/>
    </location>
</feature>
<sequence length="336" mass="34902">MTEDSGANREFDADSGFGTTDDGSDDAAAKMRAALAEVRGEARKAAVVYAAVDAALLALLTNLLFRVYRPAALPEAVALPSAVAGAGGVVPGSLAFPSLAGAVLGIVAFCAEYALRTRRPLVEQFEAANPAVTEALRTARDTVERRVTSSRTRSGDAADDGANTEMARCLYDDVLDRLRETSSVELLRTRRVVTTTLLVVLVSVASIHVAVVDLDLTDAVGSLGGGDVEDDPRTDDPREADDPSDLQDGAQILGDAEDVSAGDEVMNATLEGTGGGVGSGGGSGSPASYDSGGFSGDAVESQQAGFAPDEQLEDADLIREYNLQIRDDRDDEDNES</sequence>
<gene>
    <name evidence="3" type="ORF">SAMN04488063_1381</name>
</gene>
<evidence type="ECO:0000313" key="4">
    <source>
        <dbReference type="Proteomes" id="UP000198876"/>
    </source>
</evidence>
<dbReference type="OrthoDB" id="308352at2157"/>
<dbReference type="Proteomes" id="UP000198876">
    <property type="component" value="Unassembled WGS sequence"/>
</dbReference>
<feature type="region of interest" description="Disordered" evidence="1">
    <location>
        <begin position="268"/>
        <end position="315"/>
    </location>
</feature>
<dbReference type="AlphaFoldDB" id="A0A1I2NY03"/>
<organism evidence="3 4">
    <name type="scientific">Halopelagius inordinatus</name>
    <dbReference type="NCBI Taxonomy" id="553467"/>
    <lineage>
        <taxon>Archaea</taxon>
        <taxon>Methanobacteriati</taxon>
        <taxon>Methanobacteriota</taxon>
        <taxon>Stenosarchaea group</taxon>
        <taxon>Halobacteria</taxon>
        <taxon>Halobacteriales</taxon>
        <taxon>Haloferacaceae</taxon>
    </lineage>
</organism>
<feature type="compositionally biased region" description="Gly residues" evidence="1">
    <location>
        <begin position="272"/>
        <end position="284"/>
    </location>
</feature>
<dbReference type="RefSeq" id="WP_092891126.1">
    <property type="nucleotide sequence ID" value="NZ_FOOQ01000001.1"/>
</dbReference>
<feature type="region of interest" description="Disordered" evidence="1">
    <location>
        <begin position="1"/>
        <end position="25"/>
    </location>
</feature>
<keyword evidence="4" id="KW-1185">Reference proteome</keyword>
<evidence type="ECO:0000313" key="3">
    <source>
        <dbReference type="EMBL" id="SFG08694.1"/>
    </source>
</evidence>
<keyword evidence="2" id="KW-0812">Transmembrane</keyword>
<feature type="transmembrane region" description="Helical" evidence="2">
    <location>
        <begin position="192"/>
        <end position="211"/>
    </location>
</feature>